<dbReference type="Pfam" id="PF11903">
    <property type="entry name" value="ParD_like"/>
    <property type="match status" value="1"/>
</dbReference>
<dbReference type="RefSeq" id="WP_105332200.1">
    <property type="nucleotide sequence ID" value="NZ_PUHY01000014.1"/>
</dbReference>
<dbReference type="InterPro" id="IPR021831">
    <property type="entry name" value="ParD-like"/>
</dbReference>
<accession>A0A2S8FDQ8</accession>
<sequence>MSQPVKLSDTLVNDARATSSLAERSIAGQIEFWAQLGKAIEPLLYGDQVFALRKRGDLISLTEVLETVDTSAGKARLETHLQQLPFPHYEPTDDPDYLVRIEQDGSRTTGRFVEGKFVTGNPARKPKGKGHS</sequence>
<protein>
    <recommendedName>
        <fullName evidence="3">ParD-like antitoxin of type II toxin-antitoxin system</fullName>
    </recommendedName>
</protein>
<comment type="caution">
    <text evidence="1">The sequence shown here is derived from an EMBL/GenBank/DDBJ whole genome shotgun (WGS) entry which is preliminary data.</text>
</comment>
<reference evidence="1 2" key="1">
    <citation type="submission" date="2018-02" db="EMBL/GenBank/DDBJ databases">
        <title>Comparative genomes isolates from brazilian mangrove.</title>
        <authorList>
            <person name="Araujo J.E."/>
            <person name="Taketani R.G."/>
            <person name="Silva M.C.P."/>
            <person name="Loureco M.V."/>
            <person name="Andreote F.D."/>
        </authorList>
    </citation>
    <scope>NUCLEOTIDE SEQUENCE [LARGE SCALE GENOMIC DNA]</scope>
    <source>
        <strain evidence="1 2">Hex-1 MGV</strain>
    </source>
</reference>
<dbReference type="Proteomes" id="UP000238322">
    <property type="component" value="Unassembled WGS sequence"/>
</dbReference>
<evidence type="ECO:0000313" key="1">
    <source>
        <dbReference type="EMBL" id="PQO30295.1"/>
    </source>
</evidence>
<evidence type="ECO:0008006" key="3">
    <source>
        <dbReference type="Google" id="ProtNLM"/>
    </source>
</evidence>
<proteinExistence type="predicted"/>
<name>A0A2S8FDQ8_9BACT</name>
<dbReference type="OrthoDB" id="5422561at2"/>
<organism evidence="1 2">
    <name type="scientific">Blastopirellula marina</name>
    <dbReference type="NCBI Taxonomy" id="124"/>
    <lineage>
        <taxon>Bacteria</taxon>
        <taxon>Pseudomonadati</taxon>
        <taxon>Planctomycetota</taxon>
        <taxon>Planctomycetia</taxon>
        <taxon>Pirellulales</taxon>
        <taxon>Pirellulaceae</taxon>
        <taxon>Blastopirellula</taxon>
    </lineage>
</organism>
<dbReference type="AlphaFoldDB" id="A0A2S8FDQ8"/>
<dbReference type="EMBL" id="PUHY01000014">
    <property type="protein sequence ID" value="PQO30295.1"/>
    <property type="molecule type" value="Genomic_DNA"/>
</dbReference>
<evidence type="ECO:0000313" key="2">
    <source>
        <dbReference type="Proteomes" id="UP000238322"/>
    </source>
</evidence>
<gene>
    <name evidence="1" type="ORF">C5Y83_23295</name>
</gene>